<organism evidence="1 2">
    <name type="scientific">Janthinobacterium rivuli</name>
    <dbReference type="NCBI Taxonomy" id="2751478"/>
    <lineage>
        <taxon>Bacteria</taxon>
        <taxon>Pseudomonadati</taxon>
        <taxon>Pseudomonadota</taxon>
        <taxon>Betaproteobacteria</taxon>
        <taxon>Burkholderiales</taxon>
        <taxon>Oxalobacteraceae</taxon>
        <taxon>Janthinobacterium</taxon>
    </lineage>
</organism>
<evidence type="ECO:0000313" key="2">
    <source>
        <dbReference type="Proteomes" id="UP001219584"/>
    </source>
</evidence>
<keyword evidence="2" id="KW-1185">Reference proteome</keyword>
<reference evidence="1 2" key="1">
    <citation type="submission" date="2023-04" db="EMBL/GenBank/DDBJ databases">
        <title>Nanopore sequencing of Janthinobacterium from water.</title>
        <authorList>
            <person name="Ciuchcinski K."/>
            <person name="Rokowska A."/>
            <person name="Dziewit L."/>
        </authorList>
    </citation>
    <scope>NUCLEOTIDE SEQUENCE [LARGE SCALE GENOMIC DNA]</scope>
    <source>
        <strain evidence="1 2">DEMB2</strain>
    </source>
</reference>
<protein>
    <submittedName>
        <fullName evidence="1">Uncharacterized protein</fullName>
    </submittedName>
</protein>
<proteinExistence type="predicted"/>
<gene>
    <name evidence="1" type="ORF">P9875_15190</name>
</gene>
<dbReference type="EMBL" id="CP121464">
    <property type="protein sequence ID" value="WFR77067.1"/>
    <property type="molecule type" value="Genomic_DNA"/>
</dbReference>
<evidence type="ECO:0000313" key="1">
    <source>
        <dbReference type="EMBL" id="WFR77067.1"/>
    </source>
</evidence>
<dbReference type="Proteomes" id="UP001219584">
    <property type="component" value="Chromosome"/>
</dbReference>
<dbReference type="RefSeq" id="WP_278315778.1">
    <property type="nucleotide sequence ID" value="NZ_CP121464.1"/>
</dbReference>
<sequence>MSATVLTYVLSPATAVANSRVNFTLVASNGGAKPLQLTPNDEIYICLPVGSGATDLTADLSTVNTGAPASWRCSKNASAAPYNFLISPSQNVTLAAGAFLAFEFNAVVINLEQGNVSVLLDEFIGAGQAKTSFPVSKSVAVLSIVAQAVPQIVGLGQSTTLKWTAAKAAYVTISPLPNQYKTIDQLVTTPSKDVAPGAVQVAYTFYAWTPSQEFARDIVVVTISAPVVESFEPKNSPAINYFDTVTLSWNVDYAQTVQLTTDTGVVQVGSSGSLPVQPYNRLQGNSATYTLRATGLGQPVLAQIDIPFKPVTVDYFRYPAFGVTNTYQVGVSNGVWQVDQFTGYFRLTASGAYGPVVQYLGDYPSLQVQVFLASADSVAAGTAVTLQWQTSLALSANLGANGVSRAIASDQVAKGSVVVNPAVTTDYVLSVSDANGNIVTSSLSVVVSPS</sequence>
<accession>A0ABY8HZ44</accession>
<name>A0ABY8HZ44_9BURK</name>